<proteinExistence type="predicted"/>
<keyword evidence="2" id="KW-1185">Reference proteome</keyword>
<organism evidence="1 2">
    <name type="scientific">Pannonibacter tanglangensis</name>
    <dbReference type="NCBI Taxonomy" id="2750084"/>
    <lineage>
        <taxon>Bacteria</taxon>
        <taxon>Pseudomonadati</taxon>
        <taxon>Pseudomonadota</taxon>
        <taxon>Alphaproteobacteria</taxon>
        <taxon>Hyphomicrobiales</taxon>
        <taxon>Stappiaceae</taxon>
        <taxon>Pannonibacter</taxon>
    </lineage>
</organism>
<dbReference type="EMBL" id="JAABLQ010000001">
    <property type="protein sequence ID" value="NBN79006.1"/>
    <property type="molecule type" value="Genomic_DNA"/>
</dbReference>
<name>A0A7X5JA27_9HYPH</name>
<evidence type="ECO:0000313" key="1">
    <source>
        <dbReference type="EMBL" id="NBN79006.1"/>
    </source>
</evidence>
<comment type="caution">
    <text evidence="1">The sequence shown here is derived from an EMBL/GenBank/DDBJ whole genome shotgun (WGS) entry which is preliminary data.</text>
</comment>
<accession>A0A7X5JA27</accession>
<evidence type="ECO:0000313" key="2">
    <source>
        <dbReference type="Proteomes" id="UP000586722"/>
    </source>
</evidence>
<reference evidence="2" key="1">
    <citation type="submission" date="2020-01" db="EMBL/GenBank/DDBJ databases">
        <authorList>
            <person name="Fang Y."/>
            <person name="Sun R."/>
            <person name="Nie L."/>
            <person name="He J."/>
            <person name="Hao L."/>
            <person name="Wang L."/>
            <person name="Su S."/>
            <person name="Lv E."/>
            <person name="Zhang Z."/>
            <person name="Xie R."/>
            <person name="Liu H."/>
        </authorList>
    </citation>
    <scope>NUCLEOTIDE SEQUENCE [LARGE SCALE GENOMIC DNA]</scope>
    <source>
        <strain evidence="2">XCT-53</strain>
    </source>
</reference>
<gene>
    <name evidence="1" type="ORF">GWI72_12075</name>
</gene>
<sequence>MAALAVALAGCVTDPNGYEEGVDQAAVRKIMEGLGAVDPKQKPIEYRPRAPLAMPSNLSALPQPEAPATETAANWPKPENQELQDLKALYARSNGTDLLTPEQMRGIQIGSTQPRDVARERRDEQIISGGLMTPAEMKQQHQGAGQIDTSKLFGPDGQPVRRFLVEPPVAYSTPAANAPLTKPADTNDVRRREIREMEGAQIKMNCTPTPTEDCIQR</sequence>
<dbReference type="AlphaFoldDB" id="A0A7X5JA27"/>
<protein>
    <submittedName>
        <fullName evidence="1">Uncharacterized protein</fullName>
    </submittedName>
</protein>
<dbReference type="Proteomes" id="UP000586722">
    <property type="component" value="Unassembled WGS sequence"/>
</dbReference>